<feature type="chain" id="PRO_5020488637" description="Htaa domain-containing protein" evidence="1">
    <location>
        <begin position="36"/>
        <end position="322"/>
    </location>
</feature>
<keyword evidence="1" id="KW-0732">Signal</keyword>
<dbReference type="AlphaFoldDB" id="A0A4V4HLE2"/>
<organism evidence="2 3">
    <name type="scientific">Nocardioides caeni</name>
    <dbReference type="NCBI Taxonomy" id="574700"/>
    <lineage>
        <taxon>Bacteria</taxon>
        <taxon>Bacillati</taxon>
        <taxon>Actinomycetota</taxon>
        <taxon>Actinomycetes</taxon>
        <taxon>Propionibacteriales</taxon>
        <taxon>Nocardioidaceae</taxon>
        <taxon>Nocardioides</taxon>
    </lineage>
</organism>
<evidence type="ECO:0000313" key="2">
    <source>
        <dbReference type="EMBL" id="THV17956.1"/>
    </source>
</evidence>
<protein>
    <recommendedName>
        <fullName evidence="4">Htaa domain-containing protein</fullName>
    </recommendedName>
</protein>
<keyword evidence="3" id="KW-1185">Reference proteome</keyword>
<dbReference type="RefSeq" id="WP_136561891.1">
    <property type="nucleotide sequence ID" value="NZ_BAABLS010000001.1"/>
</dbReference>
<feature type="signal peptide" evidence="1">
    <location>
        <begin position="1"/>
        <end position="35"/>
    </location>
</feature>
<dbReference type="OrthoDB" id="3790655at2"/>
<evidence type="ECO:0000313" key="3">
    <source>
        <dbReference type="Proteomes" id="UP000307087"/>
    </source>
</evidence>
<evidence type="ECO:0008006" key="4">
    <source>
        <dbReference type="Google" id="ProtNLM"/>
    </source>
</evidence>
<gene>
    <name evidence="2" type="ORF">E9934_05765</name>
</gene>
<proteinExistence type="predicted"/>
<dbReference type="EMBL" id="STGW01000002">
    <property type="protein sequence ID" value="THV17956.1"/>
    <property type="molecule type" value="Genomic_DNA"/>
</dbReference>
<evidence type="ECO:0000256" key="1">
    <source>
        <dbReference type="SAM" id="SignalP"/>
    </source>
</evidence>
<accession>A0A4V4HLE2</accession>
<sequence length="322" mass="33057">MRTRTPRTIITGTLTTGAAVTAAAAVLALAGPATAAAPTSIKAEYWGVSCVTALAGGDTLFLTGSGTTDGAEGGVSAFIETIDGGYDEGTSTSWEFGDTFAATVPIGAHTFTIGADAATGERTTQPVHERDGNRWTRGTTTFADLLLTGVSATYDGRSVELGEGACNGDITAFDLRTTNPTAYVTADRDFGSDICDVEGLPDGQVRLSGRLPDVLVEVVLDHGETAEKAVGELRLVGRRGTVGADVVDLGSGEATTTAHVDLALRRSGPAQRVVESADGFTERRTVTPFLATVDVVLADGRSGMATCAAIAVSTQLRVKPGR</sequence>
<comment type="caution">
    <text evidence="2">The sequence shown here is derived from an EMBL/GenBank/DDBJ whole genome shotgun (WGS) entry which is preliminary data.</text>
</comment>
<reference evidence="2 3" key="1">
    <citation type="journal article" date="2009" name="Int. J. Syst. Evol. Microbiol.">
        <title>Nocardioides caeni sp. nov., isolated from wastewater.</title>
        <authorList>
            <person name="Yoon J.H."/>
            <person name="Kang S.J."/>
            <person name="Park S."/>
            <person name="Kim W."/>
            <person name="Oh T.K."/>
        </authorList>
    </citation>
    <scope>NUCLEOTIDE SEQUENCE [LARGE SCALE GENOMIC DNA]</scope>
    <source>
        <strain evidence="2 3">DSM 23134</strain>
    </source>
</reference>
<name>A0A4V4HLE2_9ACTN</name>
<dbReference type="Proteomes" id="UP000307087">
    <property type="component" value="Unassembled WGS sequence"/>
</dbReference>